<dbReference type="CDD" id="cd07720">
    <property type="entry name" value="OPHC2-like_MBL-fold"/>
    <property type="match status" value="1"/>
</dbReference>
<evidence type="ECO:0000256" key="5">
    <source>
        <dbReference type="SAM" id="SignalP"/>
    </source>
</evidence>
<sequence>MKNTVLIGALAAAFLTFGAGAPAAFAQAAPGVRLNKVQPGYHHFKVGNVNVTALSDGTLAIPPAALLTNVAPAQVAARLAATFQGTHVDASVNAYLIESGARLLLVDTGSGELYGPTLNKLVATLASAGYQPGQITDILITHIHTDHTGGLMDGKRMVFPNATLHLDKRELDYWMSAARRSEAPEAKRALFDQALMKVKPYVDAGKVKTFDGATELFPGIRSIPSYGHTPGHSFYALEGGGEKLVFWGDLLHVAEVQMPDPSVTIVFDVDANAAAAQRKRAFAEAAREKYLVAGDHVAFPGVGRLRADGDGYRWVPLPYINDHVK</sequence>
<keyword evidence="2" id="KW-0479">Metal-binding</keyword>
<protein>
    <submittedName>
        <fullName evidence="7">MBL fold metallo-hydrolase</fullName>
    </submittedName>
</protein>
<dbReference type="InterPro" id="IPR001279">
    <property type="entry name" value="Metallo-B-lactamas"/>
</dbReference>
<evidence type="ECO:0000256" key="1">
    <source>
        <dbReference type="ARBA" id="ARBA00007749"/>
    </source>
</evidence>
<comment type="caution">
    <text evidence="7">The sequence shown here is derived from an EMBL/GenBank/DDBJ whole genome shotgun (WGS) entry which is preliminary data.</text>
</comment>
<dbReference type="SUPFAM" id="SSF56281">
    <property type="entry name" value="Metallo-hydrolase/oxidoreductase"/>
    <property type="match status" value="1"/>
</dbReference>
<feature type="domain" description="Metallo-beta-lactamase" evidence="6">
    <location>
        <begin position="91"/>
        <end position="296"/>
    </location>
</feature>
<proteinExistence type="inferred from homology"/>
<dbReference type="Pfam" id="PF00753">
    <property type="entry name" value="Lactamase_B"/>
    <property type="match status" value="1"/>
</dbReference>
<evidence type="ECO:0000313" key="7">
    <source>
        <dbReference type="EMBL" id="NHZ36713.1"/>
    </source>
</evidence>
<feature type="signal peptide" evidence="5">
    <location>
        <begin position="1"/>
        <end position="28"/>
    </location>
</feature>
<evidence type="ECO:0000256" key="4">
    <source>
        <dbReference type="ARBA" id="ARBA00022833"/>
    </source>
</evidence>
<evidence type="ECO:0000313" key="8">
    <source>
        <dbReference type="Proteomes" id="UP000785613"/>
    </source>
</evidence>
<feature type="chain" id="PRO_5045853640" evidence="5">
    <location>
        <begin position="29"/>
        <end position="325"/>
    </location>
</feature>
<dbReference type="PANTHER" id="PTHR42978:SF6">
    <property type="entry name" value="QUORUM-QUENCHING LACTONASE YTNP-RELATED"/>
    <property type="match status" value="1"/>
</dbReference>
<keyword evidence="3" id="KW-0378">Hydrolase</keyword>
<dbReference type="SMART" id="SM00849">
    <property type="entry name" value="Lactamase_B"/>
    <property type="match status" value="1"/>
</dbReference>
<accession>A0ABX0LQ44</accession>
<name>A0ABX0LQ44_9BURK</name>
<evidence type="ECO:0000256" key="3">
    <source>
        <dbReference type="ARBA" id="ARBA00022801"/>
    </source>
</evidence>
<keyword evidence="5" id="KW-0732">Signal</keyword>
<comment type="similarity">
    <text evidence="1">Belongs to the metallo-beta-lactamase superfamily.</text>
</comment>
<dbReference type="EMBL" id="VUYU01000020">
    <property type="protein sequence ID" value="NHZ36713.1"/>
    <property type="molecule type" value="Genomic_DNA"/>
</dbReference>
<reference evidence="7 8" key="1">
    <citation type="submission" date="2019-09" db="EMBL/GenBank/DDBJ databases">
        <title>Taxonomy of Antarctic Massilia spp.: description of Massilia rubra sp. nov., Massilia aquatica sp. nov., Massilia mucilaginosa sp. nov., Massilia frigida sp. nov. isolated from streams, lakes and regoliths.</title>
        <authorList>
            <person name="Holochova P."/>
            <person name="Sedlacek I."/>
            <person name="Kralova S."/>
            <person name="Maslanova I."/>
            <person name="Busse H.-J."/>
            <person name="Stankova E."/>
            <person name="Vrbovska V."/>
            <person name="Kovarovic V."/>
            <person name="Bartak M."/>
            <person name="Svec P."/>
            <person name="Pantucek R."/>
        </authorList>
    </citation>
    <scope>NUCLEOTIDE SEQUENCE [LARGE SCALE GENOMIC DNA]</scope>
    <source>
        <strain evidence="7 8">CCM 8692</strain>
    </source>
</reference>
<evidence type="ECO:0000256" key="2">
    <source>
        <dbReference type="ARBA" id="ARBA00022723"/>
    </source>
</evidence>
<dbReference type="Gene3D" id="3.60.15.10">
    <property type="entry name" value="Ribonuclease Z/Hydroxyacylglutathione hydrolase-like"/>
    <property type="match status" value="1"/>
</dbReference>
<dbReference type="Proteomes" id="UP000785613">
    <property type="component" value="Unassembled WGS sequence"/>
</dbReference>
<evidence type="ECO:0000259" key="6">
    <source>
        <dbReference type="SMART" id="SM00849"/>
    </source>
</evidence>
<keyword evidence="8" id="KW-1185">Reference proteome</keyword>
<gene>
    <name evidence="7" type="ORF">F0185_24405</name>
</gene>
<keyword evidence="4" id="KW-0862">Zinc</keyword>
<dbReference type="InterPro" id="IPR036866">
    <property type="entry name" value="RibonucZ/Hydroxyglut_hydro"/>
</dbReference>
<dbReference type="InterPro" id="IPR051013">
    <property type="entry name" value="MBL_superfamily_lactonases"/>
</dbReference>
<organism evidence="7 8">
    <name type="scientific">Massilia rubra</name>
    <dbReference type="NCBI Taxonomy" id="2607910"/>
    <lineage>
        <taxon>Bacteria</taxon>
        <taxon>Pseudomonadati</taxon>
        <taxon>Pseudomonadota</taxon>
        <taxon>Betaproteobacteria</taxon>
        <taxon>Burkholderiales</taxon>
        <taxon>Oxalobacteraceae</taxon>
        <taxon>Telluria group</taxon>
        <taxon>Massilia</taxon>
    </lineage>
</organism>
<dbReference type="RefSeq" id="WP_167228914.1">
    <property type="nucleotide sequence ID" value="NZ_VUYU01000020.1"/>
</dbReference>
<dbReference type="PANTHER" id="PTHR42978">
    <property type="entry name" value="QUORUM-QUENCHING LACTONASE YTNP-RELATED-RELATED"/>
    <property type="match status" value="1"/>
</dbReference>